<protein>
    <submittedName>
        <fullName evidence="3">SRPBCC domain-containing protein</fullName>
    </submittedName>
</protein>
<proteinExistence type="inferred from homology"/>
<evidence type="ECO:0000313" key="4">
    <source>
        <dbReference type="Proteomes" id="UP001419910"/>
    </source>
</evidence>
<feature type="domain" description="Activator of Hsp90 ATPase homologue 1/2-like C-terminal" evidence="2">
    <location>
        <begin position="17"/>
        <end position="157"/>
    </location>
</feature>
<evidence type="ECO:0000313" key="3">
    <source>
        <dbReference type="EMBL" id="MEN2791801.1"/>
    </source>
</evidence>
<dbReference type="EMBL" id="JBDIME010000020">
    <property type="protein sequence ID" value="MEN2791801.1"/>
    <property type="molecule type" value="Genomic_DNA"/>
</dbReference>
<dbReference type="RefSeq" id="WP_343892705.1">
    <property type="nucleotide sequence ID" value="NZ_BAAAEH010000061.1"/>
</dbReference>
<comment type="similarity">
    <text evidence="1">Belongs to the AHA1 family.</text>
</comment>
<gene>
    <name evidence="3" type="ORF">ABC974_19370</name>
</gene>
<dbReference type="CDD" id="cd07814">
    <property type="entry name" value="SRPBCC_CalC_Aha1-like"/>
    <property type="match status" value="1"/>
</dbReference>
<reference evidence="3 4" key="1">
    <citation type="submission" date="2024-05" db="EMBL/GenBank/DDBJ databases">
        <authorList>
            <person name="Liu Q."/>
            <person name="Xin Y.-H."/>
        </authorList>
    </citation>
    <scope>NUCLEOTIDE SEQUENCE [LARGE SCALE GENOMIC DNA]</scope>
    <source>
        <strain evidence="3 4">CGMCC 1.10181</strain>
    </source>
</reference>
<dbReference type="Gene3D" id="3.30.530.20">
    <property type="match status" value="1"/>
</dbReference>
<dbReference type="Pfam" id="PF08327">
    <property type="entry name" value="AHSA1"/>
    <property type="match status" value="1"/>
</dbReference>
<dbReference type="Proteomes" id="UP001419910">
    <property type="component" value="Unassembled WGS sequence"/>
</dbReference>
<accession>A0ABU9Y7Q7</accession>
<dbReference type="InterPro" id="IPR023393">
    <property type="entry name" value="START-like_dom_sf"/>
</dbReference>
<keyword evidence="4" id="KW-1185">Reference proteome</keyword>
<evidence type="ECO:0000259" key="2">
    <source>
        <dbReference type="Pfam" id="PF08327"/>
    </source>
</evidence>
<evidence type="ECO:0000256" key="1">
    <source>
        <dbReference type="ARBA" id="ARBA00006817"/>
    </source>
</evidence>
<comment type="caution">
    <text evidence="3">The sequence shown here is derived from an EMBL/GenBank/DDBJ whole genome shotgun (WGS) entry which is preliminary data.</text>
</comment>
<sequence length="166" mass="18958">MSSQIESSIVIERVYQADVEELWDLWTTKEGFESWWGPRDFRADVHTLEARPGGALHYDMVADTPAMIAAMKNMGQPASHACRGSFTEFRPHERLVLTQLIDFLPGVEPYDSTMVVDFLPVADGRVRMVVTLSQMHDAQFTEMQKQGFTSQLSKLDKRYGWLARSQ</sequence>
<organism evidence="3 4">
    <name type="scientific">Sphingomonas oligophenolica</name>
    <dbReference type="NCBI Taxonomy" id="301154"/>
    <lineage>
        <taxon>Bacteria</taxon>
        <taxon>Pseudomonadati</taxon>
        <taxon>Pseudomonadota</taxon>
        <taxon>Alphaproteobacteria</taxon>
        <taxon>Sphingomonadales</taxon>
        <taxon>Sphingomonadaceae</taxon>
        <taxon>Sphingomonas</taxon>
    </lineage>
</organism>
<dbReference type="SUPFAM" id="SSF55961">
    <property type="entry name" value="Bet v1-like"/>
    <property type="match status" value="1"/>
</dbReference>
<name>A0ABU9Y7Q7_9SPHN</name>
<dbReference type="InterPro" id="IPR013538">
    <property type="entry name" value="ASHA1/2-like_C"/>
</dbReference>